<dbReference type="eggNOG" id="ENOG5032ISS">
    <property type="taxonomic scope" value="Bacteria"/>
</dbReference>
<gene>
    <name evidence="1" type="ordered locus">Mahau_0582</name>
</gene>
<dbReference type="RefSeq" id="WP_013780218.1">
    <property type="nucleotide sequence ID" value="NC_015520.1"/>
</dbReference>
<dbReference type="InterPro" id="IPR018989">
    <property type="entry name" value="DUF2001"/>
</dbReference>
<sequence length="139" mass="15929">MAYLEPDRTILGSYGEVYIDGELFANFNHLEATDNYNLITFNVAGKVRTQHKTGPIEGTGTLSGFKVTSRMLQMPHNSRFEIISKLADPEAYGYERVRFRSCRVSQRQWANWTSGEQVTEEVQFVYDDDPELLDPIVEV</sequence>
<dbReference type="EMBL" id="CP002360">
    <property type="protein sequence ID" value="AEE95785.1"/>
    <property type="molecule type" value="Genomic_DNA"/>
</dbReference>
<dbReference type="HOGENOM" id="CLU_139219_1_0_9"/>
<reference evidence="2" key="1">
    <citation type="submission" date="2010-11" db="EMBL/GenBank/DDBJ databases">
        <title>The complete genome of Mahella australiensis DSM 15567.</title>
        <authorList>
            <consortium name="US DOE Joint Genome Institute (JGI-PGF)"/>
            <person name="Lucas S."/>
            <person name="Copeland A."/>
            <person name="Lapidus A."/>
            <person name="Bruce D."/>
            <person name="Goodwin L."/>
            <person name="Pitluck S."/>
            <person name="Kyrpides N."/>
            <person name="Mavromatis K."/>
            <person name="Pagani I."/>
            <person name="Ivanova N."/>
            <person name="Teshima H."/>
            <person name="Brettin T."/>
            <person name="Detter J.C."/>
            <person name="Han C."/>
            <person name="Tapia R."/>
            <person name="Land M."/>
            <person name="Hauser L."/>
            <person name="Markowitz V."/>
            <person name="Cheng J.-F."/>
            <person name="Hugenholtz P."/>
            <person name="Woyke T."/>
            <person name="Wu D."/>
            <person name="Spring S."/>
            <person name="Pukall R."/>
            <person name="Steenblock K."/>
            <person name="Schneider S."/>
            <person name="Klenk H.-P."/>
            <person name="Eisen J.A."/>
        </authorList>
    </citation>
    <scope>NUCLEOTIDE SEQUENCE [LARGE SCALE GENOMIC DNA]</scope>
    <source>
        <strain evidence="2">DSM 15567 / CIP 107919 / 50-1 BON</strain>
    </source>
</reference>
<dbReference type="AlphaFoldDB" id="F3ZZH5"/>
<dbReference type="Pfam" id="PF09393">
    <property type="entry name" value="DUF2001"/>
    <property type="match status" value="1"/>
</dbReference>
<name>F3ZZH5_MAHA5</name>
<keyword evidence="2" id="KW-1185">Reference proteome</keyword>
<organism evidence="1 2">
    <name type="scientific">Mahella australiensis (strain DSM 15567 / CIP 107919 / 50-1 BON)</name>
    <dbReference type="NCBI Taxonomy" id="697281"/>
    <lineage>
        <taxon>Bacteria</taxon>
        <taxon>Bacillati</taxon>
        <taxon>Bacillota</taxon>
        <taxon>Clostridia</taxon>
        <taxon>Thermoanaerobacterales</taxon>
        <taxon>Thermoanaerobacterales Family IV. Incertae Sedis</taxon>
        <taxon>Mahella</taxon>
    </lineage>
</organism>
<dbReference type="KEGG" id="mas:Mahau_0582"/>
<dbReference type="SUPFAM" id="SSF69279">
    <property type="entry name" value="Phage tail proteins"/>
    <property type="match status" value="1"/>
</dbReference>
<dbReference type="Gene3D" id="2.30.110.40">
    <property type="entry name" value="Phage tail tube protein"/>
    <property type="match status" value="1"/>
</dbReference>
<evidence type="ECO:0000313" key="1">
    <source>
        <dbReference type="EMBL" id="AEE95785.1"/>
    </source>
</evidence>
<dbReference type="OrthoDB" id="1697482at2"/>
<protein>
    <submittedName>
        <fullName evidence="1">XkdM protein, phage-like element PBSX</fullName>
    </submittedName>
</protein>
<dbReference type="Proteomes" id="UP000008457">
    <property type="component" value="Chromosome"/>
</dbReference>
<evidence type="ECO:0000313" key="2">
    <source>
        <dbReference type="Proteomes" id="UP000008457"/>
    </source>
</evidence>
<proteinExistence type="predicted"/>
<accession>F3ZZH5</accession>
<reference evidence="1 2" key="2">
    <citation type="journal article" date="2011" name="Stand. Genomic Sci.">
        <title>Complete genome sequence of Mahella australiensis type strain (50-1 BON).</title>
        <authorList>
            <person name="Sikorski J."/>
            <person name="Teshima H."/>
            <person name="Nolan M."/>
            <person name="Lucas S."/>
            <person name="Hammon N."/>
            <person name="Deshpande S."/>
            <person name="Cheng J.F."/>
            <person name="Pitluck S."/>
            <person name="Liolios K."/>
            <person name="Pagani I."/>
            <person name="Ivanova N."/>
            <person name="Huntemann M."/>
            <person name="Mavromatis K."/>
            <person name="Ovchinikova G."/>
            <person name="Pati A."/>
            <person name="Tapia R."/>
            <person name="Han C."/>
            <person name="Goodwin L."/>
            <person name="Chen A."/>
            <person name="Palaniappan K."/>
            <person name="Land M."/>
            <person name="Hauser L."/>
            <person name="Ngatchou-Djao O.D."/>
            <person name="Rohde M."/>
            <person name="Pukall R."/>
            <person name="Spring S."/>
            <person name="Abt B."/>
            <person name="Goker M."/>
            <person name="Detter J.C."/>
            <person name="Woyke T."/>
            <person name="Bristow J."/>
            <person name="Markowitz V."/>
            <person name="Hugenholtz P."/>
            <person name="Eisen J.A."/>
            <person name="Kyrpides N.C."/>
            <person name="Klenk H.P."/>
            <person name="Lapidus A."/>
        </authorList>
    </citation>
    <scope>NUCLEOTIDE SEQUENCE [LARGE SCALE GENOMIC DNA]</scope>
    <source>
        <strain evidence="2">DSM 15567 / CIP 107919 / 50-1 BON</strain>
    </source>
</reference>
<dbReference type="STRING" id="697281.Mahau_0582"/>
<dbReference type="InterPro" id="IPR038628">
    <property type="entry name" value="XkdM-like_sf"/>
</dbReference>